<gene>
    <name evidence="3" type="ORF">HMPREF9020_01366</name>
</gene>
<protein>
    <submittedName>
        <fullName evidence="3">Uncharacterized protein</fullName>
    </submittedName>
</protein>
<dbReference type="HOGENOM" id="CLU_086032_0_0_11"/>
<evidence type="ECO:0000256" key="2">
    <source>
        <dbReference type="SAM" id="Phobius"/>
    </source>
</evidence>
<keyword evidence="2" id="KW-0812">Transmembrane</keyword>
<name>W5IHF0_SCAIO</name>
<dbReference type="Proteomes" id="UP000005777">
    <property type="component" value="Unassembled WGS sequence"/>
</dbReference>
<evidence type="ECO:0000256" key="1">
    <source>
        <dbReference type="SAM" id="MobiDB-lite"/>
    </source>
</evidence>
<feature type="region of interest" description="Disordered" evidence="1">
    <location>
        <begin position="1"/>
        <end position="55"/>
    </location>
</feature>
<feature type="compositionally biased region" description="Acidic residues" evidence="1">
    <location>
        <begin position="42"/>
        <end position="55"/>
    </location>
</feature>
<proteinExistence type="predicted"/>
<sequence>MTNEQQNNDDPFRGLAMRGQAPGSQEEDYTKTDLPAGQGNADENDGADDSAENDEAFQSMEKTLRNRSHRNRITVSIVAIVLILAAVITAFLWPGWALKKNGGVDNIIHTSSSASGSQTVASPTISASPLPSNASELVKTVLPATVGAYARQSIKPTTAWESSQPIEEYVVTYSTGDRSKDITVTLAQWSTDDYALKQYQTVTNELKGKQLAQGNVSVKGAQTGSYVVKEESGNSSQAVVVEQNSSVLFQITGPKDQLTDFFNKFGY</sequence>
<keyword evidence="4" id="KW-1185">Reference proteome</keyword>
<keyword evidence="2" id="KW-1133">Transmembrane helix</keyword>
<dbReference type="RefSeq" id="WP_050752404.1">
    <property type="nucleotide sequence ID" value="NZ_GG770226.1"/>
</dbReference>
<keyword evidence="2" id="KW-0472">Membrane</keyword>
<dbReference type="EMBL" id="ADCX01000013">
    <property type="protein sequence ID" value="EFG26282.2"/>
    <property type="molecule type" value="Genomic_DNA"/>
</dbReference>
<comment type="caution">
    <text evidence="3">The sequence shown here is derived from an EMBL/GenBank/DDBJ whole genome shotgun (WGS) entry which is preliminary data.</text>
</comment>
<evidence type="ECO:0000313" key="3">
    <source>
        <dbReference type="EMBL" id="EFG26282.2"/>
    </source>
</evidence>
<dbReference type="AlphaFoldDB" id="W5IHF0"/>
<accession>W5IHF0</accession>
<reference evidence="3 4" key="1">
    <citation type="submission" date="2012-01" db="EMBL/GenBank/DDBJ databases">
        <title>The Genome Sequence of Scardovia inopinata F0304.</title>
        <authorList>
            <consortium name="The Broad Institute Genome Sequencing Platform"/>
            <person name="Ward D."/>
            <person name="Earl A."/>
            <person name="Feldgarden M."/>
            <person name="Gevers D."/>
            <person name="Young S."/>
            <person name="Zeng Q."/>
            <person name="Koehrsen M."/>
            <person name="Alvarado L."/>
            <person name="Berlin A.M."/>
            <person name="Borenstein D."/>
            <person name="Chapman S.B."/>
            <person name="Chen Z."/>
            <person name="Engels R."/>
            <person name="Freedman E."/>
            <person name="Gellesch M."/>
            <person name="Goldberg J."/>
            <person name="Griggs A."/>
            <person name="Gujja S."/>
            <person name="Heilman E.R."/>
            <person name="Heiman D.I."/>
            <person name="Hepburn T.A."/>
            <person name="Howarth C."/>
            <person name="Jen D."/>
            <person name="Larson L."/>
            <person name="Mehta T."/>
            <person name="Park D."/>
            <person name="Pearson M."/>
            <person name="Richards J."/>
            <person name="Roberts A."/>
            <person name="Saif S."/>
            <person name="Shea T.D."/>
            <person name="Shenoy N."/>
            <person name="Sisk P."/>
            <person name="Stolte C."/>
            <person name="Sykes S.N."/>
            <person name="Walk T."/>
            <person name="White J."/>
            <person name="Yandava C."/>
            <person name="Izard J."/>
            <person name="Baranova O.V."/>
            <person name="Blanton J.M."/>
            <person name="Tanner A.C."/>
            <person name="Dewhirst F."/>
            <person name="Haas B."/>
            <person name="Nusbaum C."/>
            <person name="Birren B."/>
        </authorList>
    </citation>
    <scope>NUCLEOTIDE SEQUENCE [LARGE SCALE GENOMIC DNA]</scope>
    <source>
        <strain evidence="3 4">F0304</strain>
    </source>
</reference>
<evidence type="ECO:0000313" key="4">
    <source>
        <dbReference type="Proteomes" id="UP000005777"/>
    </source>
</evidence>
<dbReference type="eggNOG" id="ENOG5033B3F">
    <property type="taxonomic scope" value="Bacteria"/>
</dbReference>
<organism evidence="3 4">
    <name type="scientific">Scardovia inopinata F0304</name>
    <dbReference type="NCBI Taxonomy" id="641146"/>
    <lineage>
        <taxon>Bacteria</taxon>
        <taxon>Bacillati</taxon>
        <taxon>Actinomycetota</taxon>
        <taxon>Actinomycetes</taxon>
        <taxon>Bifidobacteriales</taxon>
        <taxon>Bifidobacteriaceae</taxon>
        <taxon>Scardovia</taxon>
    </lineage>
</organism>
<feature type="transmembrane region" description="Helical" evidence="2">
    <location>
        <begin position="73"/>
        <end position="96"/>
    </location>
</feature>